<dbReference type="Proteomes" id="UP000536711">
    <property type="component" value="Unassembled WGS sequence"/>
</dbReference>
<dbReference type="PANTHER" id="PTHR11566">
    <property type="entry name" value="DYNAMIN"/>
    <property type="match status" value="1"/>
</dbReference>
<evidence type="ECO:0000256" key="2">
    <source>
        <dbReference type="ARBA" id="ARBA00023134"/>
    </source>
</evidence>
<dbReference type="PANTHER" id="PTHR11566:SF21">
    <property type="entry name" value="DYNAMIN RELATED PROTEIN 1, ISOFORM A"/>
    <property type="match status" value="1"/>
</dbReference>
<feature type="region of interest" description="Disordered" evidence="3">
    <location>
        <begin position="1"/>
        <end position="65"/>
    </location>
</feature>
<dbReference type="AlphaFoldDB" id="A0A8H4JBH3"/>
<dbReference type="InterPro" id="IPR022812">
    <property type="entry name" value="Dynamin"/>
</dbReference>
<dbReference type="GO" id="GO:0005739">
    <property type="term" value="C:mitochondrion"/>
    <property type="evidence" value="ECO:0007669"/>
    <property type="project" value="TreeGrafter"/>
</dbReference>
<dbReference type="Pfam" id="PF00350">
    <property type="entry name" value="Dynamin_N"/>
    <property type="match status" value="1"/>
</dbReference>
<feature type="compositionally biased region" description="Low complexity" evidence="3">
    <location>
        <begin position="20"/>
        <end position="38"/>
    </location>
</feature>
<dbReference type="PRINTS" id="PR00195">
    <property type="entry name" value="DYNAMIN"/>
</dbReference>
<dbReference type="SMART" id="SM00053">
    <property type="entry name" value="DYNc"/>
    <property type="match status" value="1"/>
</dbReference>
<dbReference type="InterPro" id="IPR027417">
    <property type="entry name" value="P-loop_NTPase"/>
</dbReference>
<dbReference type="InterPro" id="IPR045063">
    <property type="entry name" value="Dynamin_N"/>
</dbReference>
<dbReference type="Gene3D" id="1.20.120.1240">
    <property type="entry name" value="Dynamin, middle domain"/>
    <property type="match status" value="1"/>
</dbReference>
<dbReference type="GO" id="GO:0005525">
    <property type="term" value="F:GTP binding"/>
    <property type="evidence" value="ECO:0007669"/>
    <property type="project" value="InterPro"/>
</dbReference>
<keyword evidence="2" id="KW-0342">GTP-binding</keyword>
<dbReference type="PROSITE" id="PS51388">
    <property type="entry name" value="GED"/>
    <property type="match status" value="1"/>
</dbReference>
<dbReference type="GO" id="GO:0000266">
    <property type="term" value="P:mitochondrial fission"/>
    <property type="evidence" value="ECO:0007669"/>
    <property type="project" value="TreeGrafter"/>
</dbReference>
<dbReference type="InterPro" id="IPR000375">
    <property type="entry name" value="Dynamin_stalk"/>
</dbReference>
<keyword evidence="1" id="KW-0547">Nucleotide-binding</keyword>
<dbReference type="SUPFAM" id="SSF52540">
    <property type="entry name" value="P-loop containing nucleoside triphosphate hydrolases"/>
    <property type="match status" value="1"/>
</dbReference>
<dbReference type="GO" id="GO:0016559">
    <property type="term" value="P:peroxisome fission"/>
    <property type="evidence" value="ECO:0007669"/>
    <property type="project" value="TreeGrafter"/>
</dbReference>
<evidence type="ECO:0000256" key="3">
    <source>
        <dbReference type="SAM" id="MobiDB-lite"/>
    </source>
</evidence>
<feature type="compositionally biased region" description="Polar residues" evidence="3">
    <location>
        <begin position="1"/>
        <end position="11"/>
    </location>
</feature>
<name>A0A8H4JBH3_9HYPO</name>
<dbReference type="GO" id="GO:0016020">
    <property type="term" value="C:membrane"/>
    <property type="evidence" value="ECO:0007669"/>
    <property type="project" value="TreeGrafter"/>
</dbReference>
<evidence type="ECO:0000313" key="6">
    <source>
        <dbReference type="Proteomes" id="UP000536711"/>
    </source>
</evidence>
<gene>
    <name evidence="5" type="ORF">FACUT_12736</name>
</gene>
<evidence type="ECO:0000256" key="1">
    <source>
        <dbReference type="ARBA" id="ARBA00022741"/>
    </source>
</evidence>
<evidence type="ECO:0000313" key="5">
    <source>
        <dbReference type="EMBL" id="KAF4416235.1"/>
    </source>
</evidence>
<feature type="compositionally biased region" description="Polar residues" evidence="3">
    <location>
        <begin position="39"/>
        <end position="54"/>
    </location>
</feature>
<dbReference type="GO" id="GO:0005874">
    <property type="term" value="C:microtubule"/>
    <property type="evidence" value="ECO:0007669"/>
    <property type="project" value="TreeGrafter"/>
</dbReference>
<sequence length="787" mass="89060">MSSETVETTTGYDDRHTQQGDRGSTSSDSSGSQDASPSEGTANATPRSSSTTNGDKPGDSQMVVDDPFDNEKRQILFNAIDRLQACGSHKYLAIPQLVVVGEQSSGKSSLLRTLTDISFPVMAGIGTRFPIRVISRRSPSSQGSRERFRISLERAPRDVNGLQRADAAADEYRLEGDTLAMDVFEAALKDLSENKIGIRKGQGIGAKNFVPDIVRVELEGPNRSPFNILDLPGLISSEYGVNEPEPLGTQELAKEYISRPENTIICTIPATSDLGNQRAYQICKEHISDKRRLVGVFTKCDKADREEAERAVSRSSNAGCMDANIRQVISAKSDIDNGDSIFMDGMFVVCNKTSESRVNEDEFFNRKPWSQIHSGRRGSKKLKDHLGEILTYEIEKAFPRLENDINARLEERRARLREMGEPRLNDSQQQEYLNRFVREYSSKCTLALRRPGLLESETMDLRQNLSHINTQFDNVMRWVGWVLEEQSTTAGKILYPAPQPKDYMEELKKIPAFEVHEHVEPFGKFKSTVTSKLNRFGASQPPGVVNSDIYPVIYRAQVSKWRSIAQEHLDRVKDAMKSSYEEILRSVCPDSGGTMKLHHELKNRLDSMFCETLSKAQQELEKYCEQETQKELLQTTNNEFRTKLEGWRMLRYARAFYHGAGGEEAQDLISGQTLQKMWTKMDFSKQDRMVYDIHDVVKVYYGISLESFISHVTQTIVEGFVMDKNGPLSKMTTEYVLSLPKQEVSDMTKEDKTAGQLRVQLNRDIKDLESDQEIAKEARVKVEPLRL</sequence>
<accession>A0A8H4JBH3</accession>
<organism evidence="5 6">
    <name type="scientific">Fusarium acutatum</name>
    <dbReference type="NCBI Taxonomy" id="78861"/>
    <lineage>
        <taxon>Eukaryota</taxon>
        <taxon>Fungi</taxon>
        <taxon>Dikarya</taxon>
        <taxon>Ascomycota</taxon>
        <taxon>Pezizomycotina</taxon>
        <taxon>Sordariomycetes</taxon>
        <taxon>Hypocreomycetidae</taxon>
        <taxon>Hypocreales</taxon>
        <taxon>Nectriaceae</taxon>
        <taxon>Fusarium</taxon>
        <taxon>Fusarium fujikuroi species complex</taxon>
    </lineage>
</organism>
<dbReference type="GO" id="GO:0048312">
    <property type="term" value="P:intracellular distribution of mitochondria"/>
    <property type="evidence" value="ECO:0007669"/>
    <property type="project" value="TreeGrafter"/>
</dbReference>
<dbReference type="GO" id="GO:0006897">
    <property type="term" value="P:endocytosis"/>
    <property type="evidence" value="ECO:0007669"/>
    <property type="project" value="TreeGrafter"/>
</dbReference>
<protein>
    <submittedName>
        <fullName evidence="5">RBTMx2</fullName>
    </submittedName>
</protein>
<dbReference type="OrthoDB" id="415706at2759"/>
<dbReference type="GO" id="GO:0008017">
    <property type="term" value="F:microtubule binding"/>
    <property type="evidence" value="ECO:0007669"/>
    <property type="project" value="TreeGrafter"/>
</dbReference>
<dbReference type="InterPro" id="IPR001401">
    <property type="entry name" value="Dynamin_GTPase"/>
</dbReference>
<dbReference type="InterPro" id="IPR020850">
    <property type="entry name" value="GED_dom"/>
</dbReference>
<proteinExistence type="predicted"/>
<reference evidence="5 6" key="1">
    <citation type="submission" date="2020-01" db="EMBL/GenBank/DDBJ databases">
        <title>Identification and distribution of gene clusters putatively required for synthesis of sphingolipid metabolism inhibitors in phylogenetically diverse species of the filamentous fungus Fusarium.</title>
        <authorList>
            <person name="Kim H.-S."/>
            <person name="Busman M."/>
            <person name="Brown D.W."/>
            <person name="Divon H."/>
            <person name="Uhlig S."/>
            <person name="Proctor R.H."/>
        </authorList>
    </citation>
    <scope>NUCLEOTIDE SEQUENCE [LARGE SCALE GENOMIC DNA]</scope>
    <source>
        <strain evidence="5 6">NRRL 13308</strain>
    </source>
</reference>
<feature type="domain" description="GED" evidence="4">
    <location>
        <begin position="690"/>
        <end position="783"/>
    </location>
</feature>
<comment type="caution">
    <text evidence="5">The sequence shown here is derived from an EMBL/GenBank/DDBJ whole genome shotgun (WGS) entry which is preliminary data.</text>
</comment>
<dbReference type="GO" id="GO:0003924">
    <property type="term" value="F:GTPase activity"/>
    <property type="evidence" value="ECO:0007669"/>
    <property type="project" value="InterPro"/>
</dbReference>
<keyword evidence="6" id="KW-1185">Reference proteome</keyword>
<dbReference type="Pfam" id="PF01031">
    <property type="entry name" value="Dynamin_M"/>
    <property type="match status" value="1"/>
</dbReference>
<evidence type="ECO:0000259" key="4">
    <source>
        <dbReference type="PROSITE" id="PS51388"/>
    </source>
</evidence>
<dbReference type="EMBL" id="JAADJF010000475">
    <property type="protein sequence ID" value="KAF4416235.1"/>
    <property type="molecule type" value="Genomic_DNA"/>
</dbReference>
<dbReference type="Gene3D" id="3.40.50.300">
    <property type="entry name" value="P-loop containing nucleotide triphosphate hydrolases"/>
    <property type="match status" value="1"/>
</dbReference>